<keyword evidence="2" id="KW-1185">Reference proteome</keyword>
<dbReference type="Proteomes" id="UP000298663">
    <property type="component" value="Unassembled WGS sequence"/>
</dbReference>
<evidence type="ECO:0000313" key="1">
    <source>
        <dbReference type="EMBL" id="TKR76770.1"/>
    </source>
</evidence>
<organism evidence="1 2">
    <name type="scientific">Steinernema carpocapsae</name>
    <name type="common">Entomopathogenic nematode</name>
    <dbReference type="NCBI Taxonomy" id="34508"/>
    <lineage>
        <taxon>Eukaryota</taxon>
        <taxon>Metazoa</taxon>
        <taxon>Ecdysozoa</taxon>
        <taxon>Nematoda</taxon>
        <taxon>Chromadorea</taxon>
        <taxon>Rhabditida</taxon>
        <taxon>Tylenchina</taxon>
        <taxon>Panagrolaimomorpha</taxon>
        <taxon>Strongyloidoidea</taxon>
        <taxon>Steinernematidae</taxon>
        <taxon>Steinernema</taxon>
    </lineage>
</organism>
<name>A0A4U5N3A6_STECR</name>
<dbReference type="AlphaFoldDB" id="A0A4U5N3A6"/>
<dbReference type="EMBL" id="AZBU02000005">
    <property type="protein sequence ID" value="TKR76770.1"/>
    <property type="molecule type" value="Genomic_DNA"/>
</dbReference>
<evidence type="ECO:0000313" key="2">
    <source>
        <dbReference type="Proteomes" id="UP000298663"/>
    </source>
</evidence>
<reference evidence="1 2" key="1">
    <citation type="journal article" date="2015" name="Genome Biol.">
        <title>Comparative genomics of Steinernema reveals deeply conserved gene regulatory networks.</title>
        <authorList>
            <person name="Dillman A.R."/>
            <person name="Macchietto M."/>
            <person name="Porter C.F."/>
            <person name="Rogers A."/>
            <person name="Williams B."/>
            <person name="Antoshechkin I."/>
            <person name="Lee M.M."/>
            <person name="Goodwin Z."/>
            <person name="Lu X."/>
            <person name="Lewis E.E."/>
            <person name="Goodrich-Blair H."/>
            <person name="Stock S.P."/>
            <person name="Adams B.J."/>
            <person name="Sternberg P.W."/>
            <person name="Mortazavi A."/>
        </authorList>
    </citation>
    <scope>NUCLEOTIDE SEQUENCE [LARGE SCALE GENOMIC DNA]</scope>
    <source>
        <strain evidence="1 2">ALL</strain>
    </source>
</reference>
<reference evidence="1 2" key="2">
    <citation type="journal article" date="2019" name="G3 (Bethesda)">
        <title>Hybrid Assembly of the Genome of the Entomopathogenic Nematode Steinernema carpocapsae Identifies the X-Chromosome.</title>
        <authorList>
            <person name="Serra L."/>
            <person name="Macchietto M."/>
            <person name="Macias-Munoz A."/>
            <person name="McGill C.J."/>
            <person name="Rodriguez I.M."/>
            <person name="Rodriguez B."/>
            <person name="Murad R."/>
            <person name="Mortazavi A."/>
        </authorList>
    </citation>
    <scope>NUCLEOTIDE SEQUENCE [LARGE SCALE GENOMIC DNA]</scope>
    <source>
        <strain evidence="1 2">ALL</strain>
    </source>
</reference>
<gene>
    <name evidence="1" type="ORF">L596_017863</name>
</gene>
<accession>A0A4U5N3A6</accession>
<sequence length="79" mass="9258">MPLMTKKRSRLLRLHLNTLNIGFAHPSRHSLEEFRSSTNAIFDADPKSDPNVNAWLILFECHQFGHLKSYRIFQMVDFA</sequence>
<comment type="caution">
    <text evidence="1">The sequence shown here is derived from an EMBL/GenBank/DDBJ whole genome shotgun (WGS) entry which is preliminary data.</text>
</comment>
<protein>
    <submittedName>
        <fullName evidence="1">Uncharacterized protein</fullName>
    </submittedName>
</protein>
<proteinExistence type="predicted"/>